<dbReference type="InterPro" id="IPR024370">
    <property type="entry name" value="PBP_domain"/>
</dbReference>
<accession>A0A2G6KLD9</accession>
<proteinExistence type="predicted"/>
<gene>
    <name evidence="3" type="ORF">CSA56_00260</name>
</gene>
<dbReference type="InterPro" id="IPR050811">
    <property type="entry name" value="Phosphate_ABC_transporter"/>
</dbReference>
<evidence type="ECO:0000256" key="1">
    <source>
        <dbReference type="ARBA" id="ARBA00022729"/>
    </source>
</evidence>
<protein>
    <recommendedName>
        <fullName evidence="2">PBP domain-containing protein</fullName>
    </recommendedName>
</protein>
<name>A0A2G6KLD9_9BACT</name>
<dbReference type="EMBL" id="PDSK01000010">
    <property type="protein sequence ID" value="PIE36477.1"/>
    <property type="molecule type" value="Genomic_DNA"/>
</dbReference>
<dbReference type="Pfam" id="PF12849">
    <property type="entry name" value="PBP_like_2"/>
    <property type="match status" value="1"/>
</dbReference>
<evidence type="ECO:0000313" key="3">
    <source>
        <dbReference type="EMBL" id="PIE36477.1"/>
    </source>
</evidence>
<dbReference type="Gene3D" id="3.40.190.10">
    <property type="entry name" value="Periplasmic binding protein-like II"/>
    <property type="match status" value="1"/>
</dbReference>
<comment type="caution">
    <text evidence="3">The sequence shown here is derived from an EMBL/GenBank/DDBJ whole genome shotgun (WGS) entry which is preliminary data.</text>
</comment>
<organism evidence="3 4">
    <name type="scientific">candidate division KSB3 bacterium</name>
    <dbReference type="NCBI Taxonomy" id="2044937"/>
    <lineage>
        <taxon>Bacteria</taxon>
        <taxon>candidate division KSB3</taxon>
    </lineage>
</organism>
<feature type="non-terminal residue" evidence="3">
    <location>
        <position position="1"/>
    </location>
</feature>
<dbReference type="PANTHER" id="PTHR30570:SF1">
    <property type="entry name" value="PHOSPHATE-BINDING PROTEIN PSTS"/>
    <property type="match status" value="1"/>
</dbReference>
<dbReference type="SUPFAM" id="SSF53850">
    <property type="entry name" value="Periplasmic binding protein-like II"/>
    <property type="match status" value="1"/>
</dbReference>
<feature type="domain" description="PBP" evidence="2">
    <location>
        <begin position="10"/>
        <end position="142"/>
    </location>
</feature>
<dbReference type="AlphaFoldDB" id="A0A2G6KLD9"/>
<dbReference type="Proteomes" id="UP000230821">
    <property type="component" value="Unassembled WGS sequence"/>
</dbReference>
<sequence>FVKYFSELEQAKGYSFKVPPKSAKHAGGIRASDQYIFGRTGRPLNDAEKALNKDEIYLARIPIAFAVGSAVNISSLSLQELSAIFTGELVNWKELGGPDAAIMTIGREETEALFLELKEEYPVFKKAQFVQVAGKDDAVINLLQQKIGQYGIGFGAKPNFDQASVSTVATPDFSAGVNLGLVYDKKNKEHPLVKLASEFAASEEWAKALNSLGVLPPK</sequence>
<dbReference type="PANTHER" id="PTHR30570">
    <property type="entry name" value="PERIPLASMIC PHOSPHATE BINDING COMPONENT OF PHOSPHATE ABC TRANSPORTER"/>
    <property type="match status" value="1"/>
</dbReference>
<keyword evidence="1" id="KW-0732">Signal</keyword>
<evidence type="ECO:0000259" key="2">
    <source>
        <dbReference type="Pfam" id="PF12849"/>
    </source>
</evidence>
<evidence type="ECO:0000313" key="4">
    <source>
        <dbReference type="Proteomes" id="UP000230821"/>
    </source>
</evidence>
<reference evidence="3 4" key="1">
    <citation type="submission" date="2017-10" db="EMBL/GenBank/DDBJ databases">
        <title>Novel microbial diversity and functional potential in the marine mammal oral microbiome.</title>
        <authorList>
            <person name="Dudek N.K."/>
            <person name="Sun C.L."/>
            <person name="Burstein D."/>
            <person name="Kantor R.S."/>
            <person name="Aliaga Goltsman D.S."/>
            <person name="Bik E.M."/>
            <person name="Thomas B.C."/>
            <person name="Banfield J.F."/>
            <person name="Relman D.A."/>
        </authorList>
    </citation>
    <scope>NUCLEOTIDE SEQUENCE [LARGE SCALE GENOMIC DNA]</scope>
    <source>
        <strain evidence="3">DOLJORAL78_47_16</strain>
    </source>
</reference>